<gene>
    <name evidence="1" type="ORF">CVO76_04235</name>
</gene>
<dbReference type="AlphaFoldDB" id="A0A2L0UCF9"/>
<name>A0A2L0UCF9_9MICC</name>
<evidence type="ECO:0000313" key="2">
    <source>
        <dbReference type="Proteomes" id="UP000239187"/>
    </source>
</evidence>
<dbReference type="Proteomes" id="UP000239187">
    <property type="component" value="Chromosome"/>
</dbReference>
<protein>
    <submittedName>
        <fullName evidence="1">DUF3046 domain-containing protein</fullName>
    </submittedName>
</protein>
<organism evidence="1 2">
    <name type="scientific">Arthrobacter agilis</name>
    <dbReference type="NCBI Taxonomy" id="37921"/>
    <lineage>
        <taxon>Bacteria</taxon>
        <taxon>Bacillati</taxon>
        <taxon>Actinomycetota</taxon>
        <taxon>Actinomycetes</taxon>
        <taxon>Micrococcales</taxon>
        <taxon>Micrococcaceae</taxon>
        <taxon>Arthrobacter</taxon>
    </lineage>
</organism>
<dbReference type="EMBL" id="CP024915">
    <property type="protein sequence ID" value="AUZ86935.1"/>
    <property type="molecule type" value="Genomic_DNA"/>
</dbReference>
<dbReference type="Pfam" id="PF11248">
    <property type="entry name" value="DUF3046"/>
    <property type="match status" value="1"/>
</dbReference>
<sequence length="72" mass="8394">MRLSDFWRLMDDEFGERYSRTLARELVVDRLGDRTAAEALGAGVDSKVVWEAVCRAQDVPRERWLGRDIKPR</sequence>
<reference evidence="1 2" key="1">
    <citation type="submission" date="2017-11" db="EMBL/GenBank/DDBJ databases">
        <title>Draft genome of Arthrobacter agilis strain UMCV2, a plant growth-promoting rhizobacterium and biocontrol capacity of phytopathogenic fungi.</title>
        <authorList>
            <person name="Martinez-Camara R."/>
            <person name="Santoyo G."/>
            <person name="Moreno-Hagelsieb G."/>
            <person name="Valencia-Cantero E."/>
        </authorList>
    </citation>
    <scope>NUCLEOTIDE SEQUENCE [LARGE SCALE GENOMIC DNA]</scope>
    <source>
        <strain evidence="1 2">UMCV2</strain>
    </source>
</reference>
<dbReference type="RefSeq" id="WP_208740815.1">
    <property type="nucleotide sequence ID" value="NZ_CP024915.1"/>
</dbReference>
<proteinExistence type="predicted"/>
<dbReference type="InterPro" id="IPR021408">
    <property type="entry name" value="DUF3046"/>
</dbReference>
<accession>A0A2L0UCF9</accession>
<evidence type="ECO:0000313" key="1">
    <source>
        <dbReference type="EMBL" id="AUZ86935.1"/>
    </source>
</evidence>